<dbReference type="EMBL" id="CP032098">
    <property type="protein sequence ID" value="AXX92944.1"/>
    <property type="molecule type" value="Genomic_DNA"/>
</dbReference>
<reference evidence="7 10" key="2">
    <citation type="submission" date="2018-08" db="EMBL/GenBank/DDBJ databases">
        <title>Complete genome of the Arcobacter molluscorum type strain LMG 25693.</title>
        <authorList>
            <person name="Miller W.G."/>
            <person name="Yee E."/>
            <person name="Bono J.L."/>
        </authorList>
    </citation>
    <scope>NUCLEOTIDE SEQUENCE [LARGE SCALE GENOMIC DNA]</scope>
    <source>
        <strain evidence="7 10">CECT 7696</strain>
    </source>
</reference>
<feature type="binding site" evidence="5">
    <location>
        <position position="275"/>
    </location>
    <ligand>
        <name>Zn(2+)</name>
        <dbReference type="ChEBI" id="CHEBI:29105"/>
        <note>catalytic</note>
    </ligand>
</feature>
<feature type="binding site" evidence="5">
    <location>
        <position position="14"/>
    </location>
    <ligand>
        <name>Zn(2+)</name>
        <dbReference type="ChEBI" id="CHEBI:29105"/>
        <note>catalytic</note>
    </ligand>
</feature>
<evidence type="ECO:0000259" key="6">
    <source>
        <dbReference type="Pfam" id="PF00962"/>
    </source>
</evidence>
<comment type="cofactor">
    <cofactor evidence="5">
        <name>Zn(2+)</name>
        <dbReference type="ChEBI" id="CHEBI:29105"/>
    </cofactor>
    <text evidence="5">Binds 1 zinc ion per subunit.</text>
</comment>
<dbReference type="Proteomes" id="UP000221222">
    <property type="component" value="Unassembled WGS sequence"/>
</dbReference>
<dbReference type="FunFam" id="3.20.20.140:FF:000039">
    <property type="entry name" value="Adenine deaminase"/>
    <property type="match status" value="1"/>
</dbReference>
<dbReference type="GO" id="GO:0006146">
    <property type="term" value="P:adenine catabolic process"/>
    <property type="evidence" value="ECO:0007669"/>
    <property type="project" value="UniProtKB-UniRule"/>
</dbReference>
<keyword evidence="2 5" id="KW-0378">Hydrolase</keyword>
<dbReference type="SUPFAM" id="SSF51556">
    <property type="entry name" value="Metallo-dependent hydrolases"/>
    <property type="match status" value="1"/>
</dbReference>
<evidence type="ECO:0000313" key="7">
    <source>
        <dbReference type="EMBL" id="AXX92944.1"/>
    </source>
</evidence>
<protein>
    <recommendedName>
        <fullName evidence="5">Adenine deaminase</fullName>
        <shortName evidence="5">ADE</shortName>
        <ecNumber evidence="5">3.5.4.2</ecNumber>
    </recommendedName>
    <alternativeName>
        <fullName evidence="5">Adenine aminohydrolase</fullName>
        <shortName evidence="5">AAH</shortName>
    </alternativeName>
</protein>
<proteinExistence type="inferred from homology"/>
<dbReference type="GO" id="GO:0008270">
    <property type="term" value="F:zinc ion binding"/>
    <property type="evidence" value="ECO:0007669"/>
    <property type="project" value="UniProtKB-UniRule"/>
</dbReference>
<evidence type="ECO:0000256" key="5">
    <source>
        <dbReference type="HAMAP-Rule" id="MF_01962"/>
    </source>
</evidence>
<feature type="binding site" evidence="5">
    <location>
        <position position="194"/>
    </location>
    <ligand>
        <name>Zn(2+)</name>
        <dbReference type="ChEBI" id="CHEBI:29105"/>
        <note>catalytic</note>
    </ligand>
</feature>
<dbReference type="PANTHER" id="PTHR43114:SF6">
    <property type="entry name" value="ADENINE DEAMINASE"/>
    <property type="match status" value="1"/>
</dbReference>
<dbReference type="InterPro" id="IPR028892">
    <property type="entry name" value="ADE"/>
</dbReference>
<dbReference type="GO" id="GO:0009117">
    <property type="term" value="P:nucleotide metabolic process"/>
    <property type="evidence" value="ECO:0007669"/>
    <property type="project" value="UniProtKB-KW"/>
</dbReference>
<feature type="site" description="Important for catalytic activity" evidence="5">
    <location>
        <position position="218"/>
    </location>
</feature>
<evidence type="ECO:0000313" key="9">
    <source>
        <dbReference type="Proteomes" id="UP000221222"/>
    </source>
</evidence>
<reference evidence="8 9" key="1">
    <citation type="submission" date="2017-09" db="EMBL/GenBank/DDBJ databases">
        <title>Arcobacter canalis sp. nov., a new species isolated from a water canal contaminated with urban sewage.</title>
        <authorList>
            <person name="Perez-Cataluna A."/>
            <person name="Salas-Masso N."/>
            <person name="Figueras M.J."/>
        </authorList>
    </citation>
    <scope>NUCLEOTIDE SEQUENCE [LARGE SCALE GENOMIC DNA]</scope>
    <source>
        <strain evidence="8 9">F98-3</strain>
    </source>
</reference>
<keyword evidence="4 5" id="KW-0546">Nucleotide metabolism</keyword>
<comment type="catalytic activity">
    <reaction evidence="5">
        <text>adenine + H2O + H(+) = hypoxanthine + NH4(+)</text>
        <dbReference type="Rhea" id="RHEA:23688"/>
        <dbReference type="ChEBI" id="CHEBI:15377"/>
        <dbReference type="ChEBI" id="CHEBI:15378"/>
        <dbReference type="ChEBI" id="CHEBI:16708"/>
        <dbReference type="ChEBI" id="CHEBI:17368"/>
        <dbReference type="ChEBI" id="CHEBI:28938"/>
        <dbReference type="EC" id="3.5.4.2"/>
    </reaction>
</comment>
<keyword evidence="3 5" id="KW-0862">Zinc</keyword>
<dbReference type="InterPro" id="IPR006330">
    <property type="entry name" value="Ado/ade_deaminase"/>
</dbReference>
<feature type="active site" description="Proton donor" evidence="5">
    <location>
        <position position="197"/>
    </location>
</feature>
<dbReference type="HAMAP" id="MF_01962">
    <property type="entry name" value="Adenine_deaminase"/>
    <property type="match status" value="1"/>
</dbReference>
<evidence type="ECO:0000256" key="2">
    <source>
        <dbReference type="ARBA" id="ARBA00022801"/>
    </source>
</evidence>
<dbReference type="Pfam" id="PF00962">
    <property type="entry name" value="A_deaminase"/>
    <property type="match status" value="1"/>
</dbReference>
<dbReference type="NCBIfam" id="TIGR01430">
    <property type="entry name" value="aden_deam"/>
    <property type="match status" value="1"/>
</dbReference>
<dbReference type="AlphaFoldDB" id="A0A2G1DK48"/>
<sequence>MKNFINNIPKAELHLHIEGTLEPELMFKLAKRNNIKLEYKTIDEIKNAYNFTNLQSFLDIYYSGAKVLQTEQDFYDLTYEYLKKCKENNVIHTEIFFDPQTHTARNIDFKTVILGITKALEDGKNELAISSKLIMCFLRHLSQEDAFKTLDEAMKFKEKIIGIGLDSSELGNPPAKFKDVFKKAKELGFKLVAHAGEEGSYEYINDALDLLNIHRIDHGVQAINSDKLMQRLKDKQIALTVCPLSNTKLKVFDDMKEHSIKQMLDYGLNVTVNSDDPSYFGGYMNDNFHAITNSLNLTKEDIIKLVKNSFNSSFITKEEKQNFIKKVDEFIKNN</sequence>
<evidence type="ECO:0000256" key="1">
    <source>
        <dbReference type="ARBA" id="ARBA00022723"/>
    </source>
</evidence>
<dbReference type="Proteomes" id="UP000262712">
    <property type="component" value="Chromosome"/>
</dbReference>
<dbReference type="GO" id="GO:0005829">
    <property type="term" value="C:cytosol"/>
    <property type="evidence" value="ECO:0007669"/>
    <property type="project" value="TreeGrafter"/>
</dbReference>
<dbReference type="CDD" id="cd01320">
    <property type="entry name" value="ADA"/>
    <property type="match status" value="1"/>
</dbReference>
<keyword evidence="9" id="KW-1185">Reference proteome</keyword>
<gene>
    <name evidence="7" type="primary">add</name>
    <name evidence="7" type="ORF">AMOL_1984</name>
    <name evidence="8" type="ORF">CPU12_04225</name>
</gene>
<comment type="similarity">
    <text evidence="5">Belongs to the metallo-dependent hydrolases superfamily. Adenosine and AMP deaminases family. Adenine deaminase type 2 subfamily.</text>
</comment>
<dbReference type="GO" id="GO:0000034">
    <property type="term" value="F:adenine deaminase activity"/>
    <property type="evidence" value="ECO:0007669"/>
    <property type="project" value="UniProtKB-UniRule"/>
</dbReference>
<evidence type="ECO:0000256" key="3">
    <source>
        <dbReference type="ARBA" id="ARBA00022833"/>
    </source>
</evidence>
<feature type="domain" description="Adenosine deaminase" evidence="6">
    <location>
        <begin position="9"/>
        <end position="329"/>
    </location>
</feature>
<dbReference type="InterPro" id="IPR032466">
    <property type="entry name" value="Metal_Hydrolase"/>
</dbReference>
<name>A0A2G1DK48_9BACT</name>
<evidence type="ECO:0000313" key="10">
    <source>
        <dbReference type="Proteomes" id="UP000262712"/>
    </source>
</evidence>
<dbReference type="PANTHER" id="PTHR43114">
    <property type="entry name" value="ADENINE DEAMINASE"/>
    <property type="match status" value="1"/>
</dbReference>
<dbReference type="InterPro" id="IPR001365">
    <property type="entry name" value="A_deaminase_dom"/>
</dbReference>
<dbReference type="KEGG" id="amol:AMOL_1984"/>
<dbReference type="Gene3D" id="3.20.20.140">
    <property type="entry name" value="Metal-dependent hydrolases"/>
    <property type="match status" value="1"/>
</dbReference>
<feature type="binding site" evidence="5">
    <location>
        <position position="276"/>
    </location>
    <ligand>
        <name>substrate</name>
    </ligand>
</feature>
<feature type="binding site" evidence="5">
    <location>
        <position position="16"/>
    </location>
    <ligand>
        <name>Zn(2+)</name>
        <dbReference type="ChEBI" id="CHEBI:29105"/>
        <note>catalytic</note>
    </ligand>
</feature>
<evidence type="ECO:0000313" key="8">
    <source>
        <dbReference type="EMBL" id="PHO18774.1"/>
    </source>
</evidence>
<dbReference type="EMBL" id="NXFY01000004">
    <property type="protein sequence ID" value="PHO18774.1"/>
    <property type="molecule type" value="Genomic_DNA"/>
</dbReference>
<keyword evidence="1 5" id="KW-0479">Metal-binding</keyword>
<dbReference type="GO" id="GO:0043103">
    <property type="term" value="P:hypoxanthine salvage"/>
    <property type="evidence" value="ECO:0007669"/>
    <property type="project" value="UniProtKB-UniRule"/>
</dbReference>
<evidence type="ECO:0000256" key="4">
    <source>
        <dbReference type="ARBA" id="ARBA00023080"/>
    </source>
</evidence>
<dbReference type="EC" id="3.5.4.2" evidence="5"/>
<dbReference type="RefSeq" id="WP_099341832.1">
    <property type="nucleotide sequence ID" value="NZ_CP032098.1"/>
</dbReference>
<dbReference type="NCBIfam" id="NF006850">
    <property type="entry name" value="PRK09358.1-6"/>
    <property type="match status" value="1"/>
</dbReference>
<organism evidence="8 9">
    <name type="scientific">Malaciobacter molluscorum LMG 25693</name>
    <dbReference type="NCBI Taxonomy" id="870501"/>
    <lineage>
        <taxon>Bacteria</taxon>
        <taxon>Pseudomonadati</taxon>
        <taxon>Campylobacterota</taxon>
        <taxon>Epsilonproteobacteria</taxon>
        <taxon>Campylobacterales</taxon>
        <taxon>Arcobacteraceae</taxon>
        <taxon>Malaciobacter</taxon>
    </lineage>
</organism>
<accession>A0A2G1DK48</accession>
<comment type="function">
    <text evidence="5">Catalyzes the hydrolytic deamination of adenine to hypoxanthine. Plays an important role in the purine salvage pathway and in nitrogen catabolism.</text>
</comment>